<feature type="domain" description="Histidine kinase" evidence="4">
    <location>
        <begin position="357"/>
        <end position="579"/>
    </location>
</feature>
<feature type="transmembrane region" description="Helical" evidence="3">
    <location>
        <begin position="274"/>
        <end position="293"/>
    </location>
</feature>
<evidence type="ECO:0000256" key="3">
    <source>
        <dbReference type="SAM" id="Phobius"/>
    </source>
</evidence>
<dbReference type="CDD" id="cd17546">
    <property type="entry name" value="REC_hyHK_CKI1_RcsC-like"/>
    <property type="match status" value="1"/>
</dbReference>
<dbReference type="SUPFAM" id="SSF55874">
    <property type="entry name" value="ATPase domain of HSP90 chaperone/DNA topoisomerase II/histidine kinase"/>
    <property type="match status" value="1"/>
</dbReference>
<evidence type="ECO:0000256" key="2">
    <source>
        <dbReference type="ARBA" id="ARBA00023012"/>
    </source>
</evidence>
<dbReference type="SUPFAM" id="SSF47384">
    <property type="entry name" value="Homodimeric domain of signal transducing histidine kinase"/>
    <property type="match status" value="1"/>
</dbReference>
<dbReference type="SUPFAM" id="SSF52172">
    <property type="entry name" value="CheY-like"/>
    <property type="match status" value="1"/>
</dbReference>
<feature type="domain" description="Response regulatory" evidence="5">
    <location>
        <begin position="723"/>
        <end position="842"/>
    </location>
</feature>
<keyword evidence="2" id="KW-0902">Two-component regulatory system</keyword>
<keyword evidence="3" id="KW-1133">Transmembrane helix</keyword>
<dbReference type="AlphaFoldDB" id="A0A1W1D086"/>
<organism evidence="6">
    <name type="scientific">hydrothermal vent metagenome</name>
    <dbReference type="NCBI Taxonomy" id="652676"/>
    <lineage>
        <taxon>unclassified sequences</taxon>
        <taxon>metagenomes</taxon>
        <taxon>ecological metagenomes</taxon>
    </lineage>
</organism>
<sequence length="849" mass="97147">MKNFKNYMIKFSIVSMMILLGGVSFYTYNAFTDFYKMYQNSQFSTFFVKMNNAIDAVNQERVESTFYIATQEKSHLRTLTPRRATTDNSLSELSVFIEEHASYNIFNMYLTDKQVFNPFLEILREVSALESKNIMYKYLKVYQDYTALKENTLLENTLILFFINTSQRLSQEDVTLWHKLMAEDTLPSLSTLGYSPISTQIKHFMSQEEFTSISASERAMISTQSRKGYYSVSTEGWLSQVDKKMNYYHRVHNLLISDIQKVESINLEKSRVQLSYFAIALFVLFLIFIKLIFMNKKQNEGKQIFTDTLRDIELVFDKDQQRELKRLMQNGKIDHIYKFLIQAIKDANTTKDLFLASMSHEIRTPLNGILGFTQLLKESDEKEEQIEFIAVIEKSSENLLTIVNDILDLSKIKAQKIELENIEFDPIDSFESAVESYAAKAAAEDIDFNIFLDPYLPDLLIGDPTKISQVIVNLISNAVKFTPKNGEVSVSIEKLSENDTMVTVKFSVTDTGIGITDSQKENIFKAFTQADVSTSRKYGGTGLGLSISGKFVDIMGGELEISSKAEEGSTFYFTLDMKKAPSSRARDIPNMRKMTIGILNPLIGKDYIVNKNLEAYIKATGAEVIRYTNESIMNLNRASKLPDVLFIDHKTRYRNGEIEKFIHFDTKTILLSTGDQKRNLKRYKSQIDRVLYKPVNFTKTLKMLSDKEELYESTQNVKYENVHVLVAEDNLINQKLILNVLNRLGIDVTLANNGKEALDLRIQEEFDIIFMDVEMPVMGGMESTGKIINYEKHSGKTHIPIVTLTANALSGDREKYIGAGMDSYLSKPIHLDALNKILILYCEDKISES</sequence>
<evidence type="ECO:0000313" key="6">
    <source>
        <dbReference type="EMBL" id="SFV71291.1"/>
    </source>
</evidence>
<evidence type="ECO:0000256" key="1">
    <source>
        <dbReference type="ARBA" id="ARBA00022553"/>
    </source>
</evidence>
<gene>
    <name evidence="6" type="ORF">MNB_SV-13-1525</name>
</gene>
<dbReference type="InterPro" id="IPR036890">
    <property type="entry name" value="HATPase_C_sf"/>
</dbReference>
<dbReference type="SMART" id="SM00448">
    <property type="entry name" value="REC"/>
    <property type="match status" value="1"/>
</dbReference>
<keyword evidence="3" id="KW-0472">Membrane</keyword>
<dbReference type="PROSITE" id="PS50109">
    <property type="entry name" value="HIS_KIN"/>
    <property type="match status" value="1"/>
</dbReference>
<dbReference type="InterPro" id="IPR005467">
    <property type="entry name" value="His_kinase_dom"/>
</dbReference>
<dbReference type="CDD" id="cd00082">
    <property type="entry name" value="HisKA"/>
    <property type="match status" value="1"/>
</dbReference>
<dbReference type="InterPro" id="IPR011006">
    <property type="entry name" value="CheY-like_superfamily"/>
</dbReference>
<dbReference type="InterPro" id="IPR004358">
    <property type="entry name" value="Sig_transdc_His_kin-like_C"/>
</dbReference>
<dbReference type="SMART" id="SM00388">
    <property type="entry name" value="HisKA"/>
    <property type="match status" value="1"/>
</dbReference>
<dbReference type="Pfam" id="PF00512">
    <property type="entry name" value="HisKA"/>
    <property type="match status" value="1"/>
</dbReference>
<protein>
    <submittedName>
        <fullName evidence="6">BarA sensory histidine kinase (= VarS = GacS)</fullName>
    </submittedName>
</protein>
<dbReference type="Gene3D" id="3.30.565.10">
    <property type="entry name" value="Histidine kinase-like ATPase, C-terminal domain"/>
    <property type="match status" value="1"/>
</dbReference>
<dbReference type="InterPro" id="IPR003594">
    <property type="entry name" value="HATPase_dom"/>
</dbReference>
<dbReference type="Pfam" id="PF02518">
    <property type="entry name" value="HATPase_c"/>
    <property type="match status" value="1"/>
</dbReference>
<dbReference type="GO" id="GO:0000155">
    <property type="term" value="F:phosphorelay sensor kinase activity"/>
    <property type="evidence" value="ECO:0007669"/>
    <property type="project" value="InterPro"/>
</dbReference>
<keyword evidence="3" id="KW-0812">Transmembrane</keyword>
<evidence type="ECO:0000259" key="4">
    <source>
        <dbReference type="PROSITE" id="PS50109"/>
    </source>
</evidence>
<keyword evidence="6" id="KW-0418">Kinase</keyword>
<dbReference type="Gene3D" id="1.10.287.130">
    <property type="match status" value="1"/>
</dbReference>
<dbReference type="InterPro" id="IPR036097">
    <property type="entry name" value="HisK_dim/P_sf"/>
</dbReference>
<accession>A0A1W1D086</accession>
<dbReference type="InterPro" id="IPR003661">
    <property type="entry name" value="HisK_dim/P_dom"/>
</dbReference>
<evidence type="ECO:0000259" key="5">
    <source>
        <dbReference type="PROSITE" id="PS50110"/>
    </source>
</evidence>
<dbReference type="FunFam" id="3.30.565.10:FF:000010">
    <property type="entry name" value="Sensor histidine kinase RcsC"/>
    <property type="match status" value="1"/>
</dbReference>
<dbReference type="PROSITE" id="PS50110">
    <property type="entry name" value="RESPONSE_REGULATORY"/>
    <property type="match status" value="1"/>
</dbReference>
<keyword evidence="6" id="KW-0808">Transferase</keyword>
<dbReference type="PANTHER" id="PTHR45339:SF1">
    <property type="entry name" value="HYBRID SIGNAL TRANSDUCTION HISTIDINE KINASE J"/>
    <property type="match status" value="1"/>
</dbReference>
<dbReference type="PANTHER" id="PTHR45339">
    <property type="entry name" value="HYBRID SIGNAL TRANSDUCTION HISTIDINE KINASE J"/>
    <property type="match status" value="1"/>
</dbReference>
<dbReference type="Gene3D" id="3.40.50.2300">
    <property type="match status" value="1"/>
</dbReference>
<dbReference type="EMBL" id="FPHM01000225">
    <property type="protein sequence ID" value="SFV71291.1"/>
    <property type="molecule type" value="Genomic_DNA"/>
</dbReference>
<dbReference type="Pfam" id="PF00072">
    <property type="entry name" value="Response_reg"/>
    <property type="match status" value="1"/>
</dbReference>
<dbReference type="SMART" id="SM00387">
    <property type="entry name" value="HATPase_c"/>
    <property type="match status" value="1"/>
</dbReference>
<dbReference type="CDD" id="cd16922">
    <property type="entry name" value="HATPase_EvgS-ArcB-TorS-like"/>
    <property type="match status" value="1"/>
</dbReference>
<name>A0A1W1D086_9ZZZZ</name>
<dbReference type="InterPro" id="IPR001789">
    <property type="entry name" value="Sig_transdc_resp-reg_receiver"/>
</dbReference>
<feature type="transmembrane region" description="Helical" evidence="3">
    <location>
        <begin position="7"/>
        <end position="28"/>
    </location>
</feature>
<dbReference type="PRINTS" id="PR00344">
    <property type="entry name" value="BCTRLSENSOR"/>
</dbReference>
<proteinExistence type="predicted"/>
<keyword evidence="1" id="KW-0597">Phosphoprotein</keyword>
<reference evidence="6" key="1">
    <citation type="submission" date="2016-10" db="EMBL/GenBank/DDBJ databases">
        <authorList>
            <person name="de Groot N.N."/>
        </authorList>
    </citation>
    <scope>NUCLEOTIDE SEQUENCE</scope>
</reference>